<dbReference type="GO" id="GO:0072330">
    <property type="term" value="P:monocarboxylic acid biosynthetic process"/>
    <property type="evidence" value="ECO:0007669"/>
    <property type="project" value="UniProtKB-ARBA"/>
</dbReference>
<name>A0A9W9JJ58_9EURO</name>
<dbReference type="SUPFAM" id="SSF53474">
    <property type="entry name" value="alpha/beta-Hydrolases"/>
    <property type="match status" value="1"/>
</dbReference>
<dbReference type="RefSeq" id="XP_058306358.1">
    <property type="nucleotide sequence ID" value="XM_058454109.1"/>
</dbReference>
<evidence type="ECO:0000259" key="2">
    <source>
        <dbReference type="Pfam" id="PF12697"/>
    </source>
</evidence>
<gene>
    <name evidence="3" type="ORF">N7498_007047</name>
</gene>
<dbReference type="AlphaFoldDB" id="A0A9W9JJ58"/>
<dbReference type="PANTHER" id="PTHR37017">
    <property type="entry name" value="AB HYDROLASE-1 DOMAIN-CONTAINING PROTEIN-RELATED"/>
    <property type="match status" value="1"/>
</dbReference>
<dbReference type="GeneID" id="83181410"/>
<evidence type="ECO:0000313" key="3">
    <source>
        <dbReference type="EMBL" id="KAJ5197930.1"/>
    </source>
</evidence>
<keyword evidence="1" id="KW-1133">Transmembrane helix</keyword>
<dbReference type="PANTHER" id="PTHR37017:SF3">
    <property type="entry name" value="AB HYDROLASE-1 DOMAIN-CONTAINING PROTEIN"/>
    <property type="match status" value="1"/>
</dbReference>
<keyword evidence="4" id="KW-1185">Reference proteome</keyword>
<accession>A0A9W9JJ58</accession>
<dbReference type="OrthoDB" id="1263307at2759"/>
<dbReference type="Proteomes" id="UP001150904">
    <property type="component" value="Unassembled WGS sequence"/>
</dbReference>
<proteinExistence type="predicted"/>
<dbReference type="EMBL" id="JAPQKR010000014">
    <property type="protein sequence ID" value="KAJ5197930.1"/>
    <property type="molecule type" value="Genomic_DNA"/>
</dbReference>
<dbReference type="Gene3D" id="3.40.50.1820">
    <property type="entry name" value="alpha/beta hydrolase"/>
    <property type="match status" value="1"/>
</dbReference>
<keyword evidence="1" id="KW-0812">Transmembrane</keyword>
<dbReference type="Pfam" id="PF12697">
    <property type="entry name" value="Abhydrolase_6"/>
    <property type="match status" value="1"/>
</dbReference>
<organism evidence="3 4">
    <name type="scientific">Penicillium cinerascens</name>
    <dbReference type="NCBI Taxonomy" id="70096"/>
    <lineage>
        <taxon>Eukaryota</taxon>
        <taxon>Fungi</taxon>
        <taxon>Dikarya</taxon>
        <taxon>Ascomycota</taxon>
        <taxon>Pezizomycotina</taxon>
        <taxon>Eurotiomycetes</taxon>
        <taxon>Eurotiomycetidae</taxon>
        <taxon>Eurotiales</taxon>
        <taxon>Aspergillaceae</taxon>
        <taxon>Penicillium</taxon>
    </lineage>
</organism>
<dbReference type="InterPro" id="IPR000073">
    <property type="entry name" value="AB_hydrolase_1"/>
</dbReference>
<sequence length="157" mass="17215">MEGLTKKERQEQGECGGVIGIVFIAGAVFPVGYQHQPLPFAVIEVDTLVSMGGASYCAQPELLLFNDIPEEEKAKWLAELRPQPAQGWDDVVSYTGWKDVPSTYLICEEDKLLPATLQEKLAMLANSKIERCNGGHLAQLSQPQKVMEVIKTALASI</sequence>
<reference evidence="3" key="1">
    <citation type="submission" date="2022-12" db="EMBL/GenBank/DDBJ databases">
        <authorList>
            <person name="Petersen C."/>
        </authorList>
    </citation>
    <scope>NUCLEOTIDE SEQUENCE</scope>
    <source>
        <strain evidence="3">IBT 15544</strain>
    </source>
</reference>
<feature type="transmembrane region" description="Helical" evidence="1">
    <location>
        <begin position="15"/>
        <end position="33"/>
    </location>
</feature>
<keyword evidence="1" id="KW-0472">Membrane</keyword>
<feature type="domain" description="AB hydrolase-1" evidence="2">
    <location>
        <begin position="18"/>
        <end position="148"/>
    </location>
</feature>
<reference evidence="3" key="2">
    <citation type="journal article" date="2023" name="IMA Fungus">
        <title>Comparative genomic study of the Penicillium genus elucidates a diverse pangenome and 15 lateral gene transfer events.</title>
        <authorList>
            <person name="Petersen C."/>
            <person name="Sorensen T."/>
            <person name="Nielsen M.R."/>
            <person name="Sondergaard T.E."/>
            <person name="Sorensen J.L."/>
            <person name="Fitzpatrick D.A."/>
            <person name="Frisvad J.C."/>
            <person name="Nielsen K.L."/>
        </authorList>
    </citation>
    <scope>NUCLEOTIDE SEQUENCE</scope>
    <source>
        <strain evidence="3">IBT 15544</strain>
    </source>
</reference>
<dbReference type="InterPro" id="IPR029058">
    <property type="entry name" value="AB_hydrolase_fold"/>
</dbReference>
<evidence type="ECO:0000256" key="1">
    <source>
        <dbReference type="SAM" id="Phobius"/>
    </source>
</evidence>
<comment type="caution">
    <text evidence="3">The sequence shown here is derived from an EMBL/GenBank/DDBJ whole genome shotgun (WGS) entry which is preliminary data.</text>
</comment>
<protein>
    <recommendedName>
        <fullName evidence="2">AB hydrolase-1 domain-containing protein</fullName>
    </recommendedName>
</protein>
<evidence type="ECO:0000313" key="4">
    <source>
        <dbReference type="Proteomes" id="UP001150904"/>
    </source>
</evidence>
<dbReference type="GO" id="GO:0017000">
    <property type="term" value="P:antibiotic biosynthetic process"/>
    <property type="evidence" value="ECO:0007669"/>
    <property type="project" value="UniProtKB-ARBA"/>
</dbReference>
<dbReference type="InterPro" id="IPR052897">
    <property type="entry name" value="Sec-Metab_Biosynth_Hydrolase"/>
</dbReference>